<reference evidence="2 3" key="1">
    <citation type="submission" date="2021-02" db="EMBL/GenBank/DDBJ databases">
        <title>Paracoccus methylovroum sp.nov., a new methanol and methylamine utilizing methylotrophic denitrifer.</title>
        <authorList>
            <person name="Timsy T."/>
            <person name="Behrendt U."/>
            <person name="Ulrich A."/>
            <person name="Spanner T."/>
            <person name="Foesel B.U."/>
            <person name="Horn M.A."/>
            <person name="Kolb S."/>
        </authorList>
    </citation>
    <scope>NUCLEOTIDE SEQUENCE [LARGE SCALE GENOMIC DNA]</scope>
    <source>
        <strain evidence="2 3">H4-D09</strain>
    </source>
</reference>
<evidence type="ECO:0000313" key="2">
    <source>
        <dbReference type="EMBL" id="QRZ13928.1"/>
    </source>
</evidence>
<dbReference type="InterPro" id="IPR009492">
    <property type="entry name" value="TniQ"/>
</dbReference>
<sequence length="164" mass="17878">MNGYPGWMARLPLSVHSIPGETATSLASRLAQVNQVPLREFLRDMGIGIHSLIAGERAALTQLAELSGVPVAALRQGTPRTSDGEAWFAGHRFPAASVGGREVRGCPDCLEAEPGLRGIWSLPFVTICPEHNRPLVTLWTVQDRLDRHEVTRRLPELDLPAESS</sequence>
<dbReference type="RefSeq" id="WP_205294908.1">
    <property type="nucleotide sequence ID" value="NZ_CP070368.1"/>
</dbReference>
<keyword evidence="3" id="KW-1185">Reference proteome</keyword>
<feature type="domain" description="TniQ" evidence="1">
    <location>
        <begin position="12"/>
        <end position="135"/>
    </location>
</feature>
<dbReference type="Pfam" id="PF06527">
    <property type="entry name" value="TniQ"/>
    <property type="match status" value="1"/>
</dbReference>
<evidence type="ECO:0000313" key="3">
    <source>
        <dbReference type="Proteomes" id="UP000663629"/>
    </source>
</evidence>
<dbReference type="Proteomes" id="UP000663629">
    <property type="component" value="Chromosome 1"/>
</dbReference>
<protein>
    <submittedName>
        <fullName evidence="2">TniQ family protein</fullName>
    </submittedName>
</protein>
<evidence type="ECO:0000259" key="1">
    <source>
        <dbReference type="Pfam" id="PF06527"/>
    </source>
</evidence>
<proteinExistence type="predicted"/>
<dbReference type="EMBL" id="CP070368">
    <property type="protein sequence ID" value="QRZ13928.1"/>
    <property type="molecule type" value="Genomic_DNA"/>
</dbReference>
<organism evidence="2 3">
    <name type="scientific">Paracoccus methylovorus</name>
    <dbReference type="NCBI Taxonomy" id="2812658"/>
    <lineage>
        <taxon>Bacteria</taxon>
        <taxon>Pseudomonadati</taxon>
        <taxon>Pseudomonadota</taxon>
        <taxon>Alphaproteobacteria</taxon>
        <taxon>Rhodobacterales</taxon>
        <taxon>Paracoccaceae</taxon>
        <taxon>Paracoccus</taxon>
    </lineage>
</organism>
<accession>A0ABX7JI58</accession>
<gene>
    <name evidence="2" type="ORF">JWJ88_04510</name>
</gene>
<name>A0ABX7JI58_9RHOB</name>